<dbReference type="CDD" id="cd03216">
    <property type="entry name" value="ABC_Carb_Monos_I"/>
    <property type="match status" value="1"/>
</dbReference>
<evidence type="ECO:0000313" key="10">
    <source>
        <dbReference type="EMBL" id="HIQ29451.1"/>
    </source>
</evidence>
<dbReference type="InterPro" id="IPR003593">
    <property type="entry name" value="AAA+_ATPase"/>
</dbReference>
<gene>
    <name evidence="10" type="ORF">EYH45_02680</name>
</gene>
<evidence type="ECO:0000256" key="4">
    <source>
        <dbReference type="ARBA" id="ARBA00022737"/>
    </source>
</evidence>
<keyword evidence="5" id="KW-0547">Nucleotide-binding</keyword>
<dbReference type="PROSITE" id="PS00211">
    <property type="entry name" value="ABC_TRANSPORTER_1"/>
    <property type="match status" value="1"/>
</dbReference>
<evidence type="ECO:0000256" key="3">
    <source>
        <dbReference type="ARBA" id="ARBA00022475"/>
    </source>
</evidence>
<evidence type="ECO:0000256" key="6">
    <source>
        <dbReference type="ARBA" id="ARBA00022840"/>
    </source>
</evidence>
<dbReference type="GO" id="GO:0016887">
    <property type="term" value="F:ATP hydrolysis activity"/>
    <property type="evidence" value="ECO:0007669"/>
    <property type="project" value="InterPro"/>
</dbReference>
<accession>A0A832ZVZ9</accession>
<dbReference type="PANTHER" id="PTHR43790">
    <property type="entry name" value="CARBOHYDRATE TRANSPORT ATP-BINDING PROTEIN MG119-RELATED"/>
    <property type="match status" value="1"/>
</dbReference>
<sequence length="513" mass="57032">MSEQETLVEMHGITKRFPGVLANDNVNFSLLRGEVHALLGENGAGKTTLMNILYGLYRMDAGEIWVKGRRVSIKSPKDAIKLGIGMVHQQFRLIPTHTVAENIILGLKEMGVILNYGRINKQLEEIIRFYGWSIPPNAKVWQLSAGEKQQVELLKALFRRADILILDEPTSVLTPQETLQLFNALRKMADEGRGIILITHKLDEVMRVSDRVTVMRRGKVVAVRKTLDVTPDELARLMVGKPLVTSFERKQESTAEYVLQVENLHVLDDKGLPAVRGVSLRIKKREILGIAGVTGNGQQELVETIAGLRKASAGRITIDGHDVTNKNSAEVIKQGVAYIPPEISKCIAFNMSVAENLVMKTYKYPPFSSKIILRWRSIKEKAQDLIQRFNIVTPSPNTRAGALSGGNLQRLILARELSLIPAHERPKLILAAYPTKGLDVAATEFVRRLLVENRDEGAAVLLVSEDLDEIMMLSDRVVVMYRGEIVGELSREQLEVETIGLMMMGVKRGGGAA</sequence>
<dbReference type="EMBL" id="DQVM01000048">
    <property type="protein sequence ID" value="HIQ29451.1"/>
    <property type="molecule type" value="Genomic_DNA"/>
</dbReference>
<evidence type="ECO:0000259" key="9">
    <source>
        <dbReference type="PROSITE" id="PS50893"/>
    </source>
</evidence>
<feature type="domain" description="ABC transporter" evidence="9">
    <location>
        <begin position="259"/>
        <end position="507"/>
    </location>
</feature>
<dbReference type="CDD" id="cd03215">
    <property type="entry name" value="ABC_Carb_Monos_II"/>
    <property type="match status" value="1"/>
</dbReference>
<dbReference type="SUPFAM" id="SSF52540">
    <property type="entry name" value="P-loop containing nucleoside triphosphate hydrolases"/>
    <property type="match status" value="2"/>
</dbReference>
<dbReference type="Gene3D" id="3.40.50.300">
    <property type="entry name" value="P-loop containing nucleotide triphosphate hydrolases"/>
    <property type="match status" value="2"/>
</dbReference>
<dbReference type="Proteomes" id="UP000608579">
    <property type="component" value="Unassembled WGS sequence"/>
</dbReference>
<dbReference type="PROSITE" id="PS50893">
    <property type="entry name" value="ABC_TRANSPORTER_2"/>
    <property type="match status" value="2"/>
</dbReference>
<evidence type="ECO:0000256" key="7">
    <source>
        <dbReference type="ARBA" id="ARBA00022967"/>
    </source>
</evidence>
<comment type="caution">
    <text evidence="10">The sequence shown here is derived from an EMBL/GenBank/DDBJ whole genome shotgun (WGS) entry which is preliminary data.</text>
</comment>
<protein>
    <submittedName>
        <fullName evidence="10">ABC transporter ATP-binding protein</fullName>
    </submittedName>
</protein>
<dbReference type="Pfam" id="PF00005">
    <property type="entry name" value="ABC_tran"/>
    <property type="match status" value="2"/>
</dbReference>
<dbReference type="FunFam" id="3.40.50.300:FF:000127">
    <property type="entry name" value="Ribose import ATP-binding protein RbsA"/>
    <property type="match status" value="1"/>
</dbReference>
<evidence type="ECO:0000313" key="11">
    <source>
        <dbReference type="Proteomes" id="UP000608579"/>
    </source>
</evidence>
<dbReference type="GO" id="GO:0005886">
    <property type="term" value="C:plasma membrane"/>
    <property type="evidence" value="ECO:0007669"/>
    <property type="project" value="UniProtKB-SubCell"/>
</dbReference>
<proteinExistence type="predicted"/>
<evidence type="ECO:0000256" key="5">
    <source>
        <dbReference type="ARBA" id="ARBA00022741"/>
    </source>
</evidence>
<dbReference type="AlphaFoldDB" id="A0A832ZVZ9"/>
<comment type="subcellular location">
    <subcellularLocation>
        <location evidence="1">Cell membrane</location>
        <topology evidence="1">Peripheral membrane protein</topology>
    </subcellularLocation>
</comment>
<name>A0A832ZVZ9_CALS0</name>
<evidence type="ECO:0000256" key="2">
    <source>
        <dbReference type="ARBA" id="ARBA00022448"/>
    </source>
</evidence>
<dbReference type="PANTHER" id="PTHR43790:SF9">
    <property type="entry name" value="GALACTOFURANOSE TRANSPORTER ATP-BINDING PROTEIN YTFR"/>
    <property type="match status" value="1"/>
</dbReference>
<dbReference type="InterPro" id="IPR003439">
    <property type="entry name" value="ABC_transporter-like_ATP-bd"/>
</dbReference>
<feature type="domain" description="ABC transporter" evidence="9">
    <location>
        <begin position="8"/>
        <end position="242"/>
    </location>
</feature>
<dbReference type="InterPro" id="IPR050107">
    <property type="entry name" value="ABC_carbohydrate_import_ATPase"/>
</dbReference>
<keyword evidence="6 10" id="KW-0067">ATP-binding</keyword>
<reference evidence="10" key="1">
    <citation type="journal article" date="2020" name="ISME J.">
        <title>Gammaproteobacteria mediating utilization of methyl-, sulfur- and petroleum organic compounds in deep ocean hydrothermal plumes.</title>
        <authorList>
            <person name="Zhou Z."/>
            <person name="Liu Y."/>
            <person name="Pan J."/>
            <person name="Cron B.R."/>
            <person name="Toner B.M."/>
            <person name="Anantharaman K."/>
            <person name="Breier J.A."/>
            <person name="Dick G.J."/>
            <person name="Li M."/>
        </authorList>
    </citation>
    <scope>NUCLEOTIDE SEQUENCE</scope>
    <source>
        <strain evidence="10">SZUA-1515</strain>
    </source>
</reference>
<keyword evidence="7" id="KW-1278">Translocase</keyword>
<evidence type="ECO:0000256" key="1">
    <source>
        <dbReference type="ARBA" id="ARBA00004202"/>
    </source>
</evidence>
<evidence type="ECO:0000256" key="8">
    <source>
        <dbReference type="ARBA" id="ARBA00023136"/>
    </source>
</evidence>
<keyword evidence="2" id="KW-0813">Transport</keyword>
<dbReference type="GO" id="GO:0005524">
    <property type="term" value="F:ATP binding"/>
    <property type="evidence" value="ECO:0007669"/>
    <property type="project" value="UniProtKB-KW"/>
</dbReference>
<keyword evidence="8" id="KW-0472">Membrane</keyword>
<keyword evidence="4" id="KW-0677">Repeat</keyword>
<dbReference type="InterPro" id="IPR027417">
    <property type="entry name" value="P-loop_NTPase"/>
</dbReference>
<dbReference type="SMART" id="SM00382">
    <property type="entry name" value="AAA"/>
    <property type="match status" value="2"/>
</dbReference>
<dbReference type="InterPro" id="IPR017871">
    <property type="entry name" value="ABC_transporter-like_CS"/>
</dbReference>
<keyword evidence="3" id="KW-1003">Cell membrane</keyword>
<organism evidence="10 11">
    <name type="scientific">Caldiarchaeum subterraneum</name>
    <dbReference type="NCBI Taxonomy" id="311458"/>
    <lineage>
        <taxon>Archaea</taxon>
        <taxon>Nitrososphaerota</taxon>
        <taxon>Candidatus Caldarchaeales</taxon>
        <taxon>Candidatus Caldarchaeaceae</taxon>
        <taxon>Candidatus Caldarchaeum</taxon>
    </lineage>
</organism>